<sequence length="142" mass="15480">MTEISPILTPVIVLVIWSILILFWMAAVRLPAIQKAGLGPDAGERTSELATQLDRKVQFKADNYNHLMEQPTIFYATALTLAVIGAGSGVNLYLAWFYVGSRIVHSLIHCTSNVVMARFSVFVLGTLALLAMAIRTLMAVCG</sequence>
<dbReference type="EMBL" id="CP066167">
    <property type="protein sequence ID" value="QQD18546.1"/>
    <property type="molecule type" value="Genomic_DNA"/>
</dbReference>
<dbReference type="AlphaFoldDB" id="A0A7T4UQC7"/>
<dbReference type="InterPro" id="IPR023352">
    <property type="entry name" value="MAPEG-like_dom_sf"/>
</dbReference>
<feature type="transmembrane region" description="Helical" evidence="5">
    <location>
        <begin position="73"/>
        <end position="99"/>
    </location>
</feature>
<dbReference type="Pfam" id="PF01124">
    <property type="entry name" value="MAPEG"/>
    <property type="match status" value="1"/>
</dbReference>
<dbReference type="RefSeq" id="WP_198570037.1">
    <property type="nucleotide sequence ID" value="NZ_CP066167.1"/>
</dbReference>
<dbReference type="Gene3D" id="1.20.120.550">
    <property type="entry name" value="Membrane associated eicosanoid/glutathione metabolism-like domain"/>
    <property type="match status" value="1"/>
</dbReference>
<proteinExistence type="predicted"/>
<evidence type="ECO:0000256" key="4">
    <source>
        <dbReference type="ARBA" id="ARBA00023136"/>
    </source>
</evidence>
<reference evidence="6 7" key="1">
    <citation type="submission" date="2020-12" db="EMBL/GenBank/DDBJ databases">
        <authorList>
            <person name="Shan Y."/>
        </authorList>
    </citation>
    <scope>NUCLEOTIDE SEQUENCE [LARGE SCALE GENOMIC DNA]</scope>
    <source>
        <strain evidence="7">csc3.9</strain>
    </source>
</reference>
<dbReference type="InterPro" id="IPR001129">
    <property type="entry name" value="Membr-assoc_MAPEG"/>
</dbReference>
<protein>
    <submittedName>
        <fullName evidence="6">MAPEG family protein</fullName>
    </submittedName>
</protein>
<dbReference type="Proteomes" id="UP000596063">
    <property type="component" value="Chromosome"/>
</dbReference>
<dbReference type="SUPFAM" id="SSF161084">
    <property type="entry name" value="MAPEG domain-like"/>
    <property type="match status" value="1"/>
</dbReference>
<gene>
    <name evidence="6" type="ORF">I6N98_01330</name>
</gene>
<evidence type="ECO:0000256" key="2">
    <source>
        <dbReference type="ARBA" id="ARBA00022692"/>
    </source>
</evidence>
<keyword evidence="7" id="KW-1185">Reference proteome</keyword>
<keyword evidence="3 5" id="KW-1133">Transmembrane helix</keyword>
<dbReference type="KEGG" id="snan:I6N98_01330"/>
<feature type="transmembrane region" description="Helical" evidence="5">
    <location>
        <begin position="119"/>
        <end position="140"/>
    </location>
</feature>
<accession>A0A7T4UQC7</accession>
<evidence type="ECO:0000256" key="3">
    <source>
        <dbReference type="ARBA" id="ARBA00022989"/>
    </source>
</evidence>
<evidence type="ECO:0000256" key="5">
    <source>
        <dbReference type="SAM" id="Phobius"/>
    </source>
</evidence>
<evidence type="ECO:0000313" key="6">
    <source>
        <dbReference type="EMBL" id="QQD18546.1"/>
    </source>
</evidence>
<dbReference type="GO" id="GO:0016020">
    <property type="term" value="C:membrane"/>
    <property type="evidence" value="ECO:0007669"/>
    <property type="project" value="UniProtKB-SubCell"/>
</dbReference>
<organism evidence="6 7">
    <name type="scientific">Spongiibacter nanhainus</name>
    <dbReference type="NCBI Taxonomy" id="2794344"/>
    <lineage>
        <taxon>Bacteria</taxon>
        <taxon>Pseudomonadati</taxon>
        <taxon>Pseudomonadota</taxon>
        <taxon>Gammaproteobacteria</taxon>
        <taxon>Cellvibrionales</taxon>
        <taxon>Spongiibacteraceae</taxon>
        <taxon>Spongiibacter</taxon>
    </lineage>
</organism>
<keyword evidence="4 5" id="KW-0472">Membrane</keyword>
<name>A0A7T4UQC7_9GAMM</name>
<evidence type="ECO:0000313" key="7">
    <source>
        <dbReference type="Proteomes" id="UP000596063"/>
    </source>
</evidence>
<keyword evidence="2 5" id="KW-0812">Transmembrane</keyword>
<feature type="transmembrane region" description="Helical" evidence="5">
    <location>
        <begin position="7"/>
        <end position="27"/>
    </location>
</feature>
<comment type="subcellular location">
    <subcellularLocation>
        <location evidence="1">Membrane</location>
    </subcellularLocation>
</comment>
<evidence type="ECO:0000256" key="1">
    <source>
        <dbReference type="ARBA" id="ARBA00004370"/>
    </source>
</evidence>